<dbReference type="OrthoDB" id="415532at2759"/>
<gene>
    <name evidence="1" type="ORF">N7472_005505</name>
</gene>
<organism evidence="1 2">
    <name type="scientific">Penicillium cf. griseofulvum</name>
    <dbReference type="NCBI Taxonomy" id="2972120"/>
    <lineage>
        <taxon>Eukaryota</taxon>
        <taxon>Fungi</taxon>
        <taxon>Dikarya</taxon>
        <taxon>Ascomycota</taxon>
        <taxon>Pezizomycotina</taxon>
        <taxon>Eurotiomycetes</taxon>
        <taxon>Eurotiomycetidae</taxon>
        <taxon>Eurotiales</taxon>
        <taxon>Aspergillaceae</taxon>
        <taxon>Penicillium</taxon>
    </lineage>
</organism>
<keyword evidence="2" id="KW-1185">Reference proteome</keyword>
<proteinExistence type="predicted"/>
<accession>A0A9W9JR31</accession>
<dbReference type="Proteomes" id="UP001150879">
    <property type="component" value="Unassembled WGS sequence"/>
</dbReference>
<evidence type="ECO:0000313" key="1">
    <source>
        <dbReference type="EMBL" id="KAJ5200301.1"/>
    </source>
</evidence>
<dbReference type="PANTHER" id="PTHR33119">
    <property type="entry name" value="IFI3P"/>
    <property type="match status" value="1"/>
</dbReference>
<dbReference type="PANTHER" id="PTHR33119:SF1">
    <property type="entry name" value="FE2OG DIOXYGENASE DOMAIN-CONTAINING PROTEIN"/>
    <property type="match status" value="1"/>
</dbReference>
<reference evidence="1" key="2">
    <citation type="journal article" date="2023" name="IMA Fungus">
        <title>Comparative genomic study of the Penicillium genus elucidates a diverse pangenome and 15 lateral gene transfer events.</title>
        <authorList>
            <person name="Petersen C."/>
            <person name="Sorensen T."/>
            <person name="Nielsen M.R."/>
            <person name="Sondergaard T.E."/>
            <person name="Sorensen J.L."/>
            <person name="Fitzpatrick D.A."/>
            <person name="Frisvad J.C."/>
            <person name="Nielsen K.L."/>
        </authorList>
    </citation>
    <scope>NUCLEOTIDE SEQUENCE</scope>
    <source>
        <strain evidence="1">IBT 16849</strain>
    </source>
</reference>
<protein>
    <submittedName>
        <fullName evidence="1">Uncharacterized protein</fullName>
    </submittedName>
</protein>
<sequence length="98" mass="10943">MPVTSRVWIALLAKERVISSANVPPQREDWVPENSNLVNSVHAHVSTNSDTPGQDVPGSVMSMEEAKAYRVELMEERSVKTVENNTVIEDGDFHLCEH</sequence>
<reference evidence="1" key="1">
    <citation type="submission" date="2022-11" db="EMBL/GenBank/DDBJ databases">
        <authorList>
            <person name="Petersen C."/>
        </authorList>
    </citation>
    <scope>NUCLEOTIDE SEQUENCE</scope>
    <source>
        <strain evidence="1">IBT 16849</strain>
    </source>
</reference>
<dbReference type="AlphaFoldDB" id="A0A9W9JR31"/>
<comment type="caution">
    <text evidence="1">The sequence shown here is derived from an EMBL/GenBank/DDBJ whole genome shotgun (WGS) entry which is preliminary data.</text>
</comment>
<dbReference type="InterPro" id="IPR025340">
    <property type="entry name" value="DUF4246"/>
</dbReference>
<name>A0A9W9JR31_9EURO</name>
<evidence type="ECO:0000313" key="2">
    <source>
        <dbReference type="Proteomes" id="UP001150879"/>
    </source>
</evidence>
<dbReference type="EMBL" id="JAPQKP010000003">
    <property type="protein sequence ID" value="KAJ5200301.1"/>
    <property type="molecule type" value="Genomic_DNA"/>
</dbReference>